<keyword evidence="2" id="KW-1185">Reference proteome</keyword>
<reference evidence="2" key="1">
    <citation type="journal article" date="2019" name="Int. J. Syst. Evol. Microbiol.">
        <title>The Global Catalogue of Microorganisms (GCM) 10K type strain sequencing project: providing services to taxonomists for standard genome sequencing and annotation.</title>
        <authorList>
            <consortium name="The Broad Institute Genomics Platform"/>
            <consortium name="The Broad Institute Genome Sequencing Center for Infectious Disease"/>
            <person name="Wu L."/>
            <person name="Ma J."/>
        </authorList>
    </citation>
    <scope>NUCLEOTIDE SEQUENCE [LARGE SCALE GENOMIC DNA]</scope>
    <source>
        <strain evidence="2">CGMCC 1.12371</strain>
    </source>
</reference>
<proteinExistence type="predicted"/>
<evidence type="ECO:0000313" key="1">
    <source>
        <dbReference type="EMBL" id="MFC7411344.1"/>
    </source>
</evidence>
<evidence type="ECO:0000313" key="2">
    <source>
        <dbReference type="Proteomes" id="UP001596501"/>
    </source>
</evidence>
<dbReference type="EMBL" id="JBHTCA010000029">
    <property type="protein sequence ID" value="MFC7411344.1"/>
    <property type="molecule type" value="Genomic_DNA"/>
</dbReference>
<organism evidence="1 2">
    <name type="scientific">Hydrogenophaga atypica</name>
    <dbReference type="NCBI Taxonomy" id="249409"/>
    <lineage>
        <taxon>Bacteria</taxon>
        <taxon>Pseudomonadati</taxon>
        <taxon>Pseudomonadota</taxon>
        <taxon>Betaproteobacteria</taxon>
        <taxon>Burkholderiales</taxon>
        <taxon>Comamonadaceae</taxon>
        <taxon>Hydrogenophaga</taxon>
    </lineage>
</organism>
<dbReference type="Pfam" id="PF18143">
    <property type="entry name" value="HAD_SAK_2"/>
    <property type="match status" value="1"/>
</dbReference>
<name>A0ABW2QQE8_9BURK</name>
<dbReference type="RefSeq" id="WP_382227672.1">
    <property type="nucleotide sequence ID" value="NZ_JBHTCA010000029.1"/>
</dbReference>
<accession>A0ABW2QQE8</accession>
<protein>
    <submittedName>
        <fullName evidence="1">HAD domain-containing protein</fullName>
    </submittedName>
</protein>
<comment type="caution">
    <text evidence="1">The sequence shown here is derived from an EMBL/GenBank/DDBJ whole genome shotgun (WGS) entry which is preliminary data.</text>
</comment>
<sequence>MRARVIGATPVLNPITRAQYPHPLSKAERQSECEAWLVEHRTPAYPWIAIDDRHWWFEPDCPRLFITAQKTGLIEAVRAKLEIFTSKIHLEYR</sequence>
<gene>
    <name evidence="1" type="ORF">ACFQPB_20985</name>
</gene>
<dbReference type="Proteomes" id="UP001596501">
    <property type="component" value="Unassembled WGS sequence"/>
</dbReference>